<dbReference type="OrthoDB" id="301415at2759"/>
<evidence type="ECO:0000256" key="1">
    <source>
        <dbReference type="SAM" id="Phobius"/>
    </source>
</evidence>
<dbReference type="PANTHER" id="PTHR35859:SF4">
    <property type="entry name" value="MEMBRANE CHANNEL PROTEIN, PUTATIVE (AFU_ORTHOLOGUE AFUA_6G11300)-RELATED"/>
    <property type="match status" value="1"/>
</dbReference>
<sequence length="699" mass="79442">MTDIPDFLDDTSLLPTNTPISIPSDSSILVIRETISNVYRTIAEKIGPHNENLDNDPFFSKKTITALTDLGGPASVYAVLYAGELFTKSENKVSKSRAQGCWVLAGNVLEVLLERREEGVPEREVLWEALLKPWKIDSAEKSALDIATRAEARHFLVLPSVQSFVQALWKAGKKISDPMLVDSSLPTRKAKFKRITEIITTPRFQNATTVIMNFAFLALYTYVINCTDYKSGAPSITEWLLYLWAFGFLIQEFNKMREMKSMYFRIPSSYITLSFPSILFLAFIVRVFSITFSFTREPIFAGFDLLSLTSLLLYANTVIWLDSNRACGKAILVFNAMVSKSLWFLPLILAMMVGTGQAIWAAGKGGVAVESVLIFSTLLSSFTGKLLIAYTAIATLLLVSLLIASFSACYNQLVPSLEAEYALYFTRKTTGLFHSVYVFPPPSNVMQVIVRKVSQHVLRKRNNLVWIEHTAWWIMFAAFVICVVSWEIGLKMIRPAKQAMKKSYTKLRTWLHCPPLSSSSNPPSSTLFSALLQMERLKDIIEPEERALNRDLQLGKIVDTLLRIETKLHEFDFRIETLERLSQERHLSLDTKLTSLESVFRIQHGTLTNVNQMQLDTVGAVTRVEKNIVERLSKVEDTQIEGIKKLEHKQMEIEKKIRETLPKMIEKEVEVEKRLDMVEHVVVRQDIDNETVDWFGRAM</sequence>
<keyword evidence="3" id="KW-1185">Reference proteome</keyword>
<dbReference type="Proteomes" id="UP000789739">
    <property type="component" value="Unassembled WGS sequence"/>
</dbReference>
<gene>
    <name evidence="2" type="ORF">PBRASI_LOCUS7633</name>
</gene>
<keyword evidence="1" id="KW-0812">Transmembrane</keyword>
<keyword evidence="1" id="KW-0472">Membrane</keyword>
<dbReference type="EMBL" id="CAJVPI010001211">
    <property type="protein sequence ID" value="CAG8600854.1"/>
    <property type="molecule type" value="Genomic_DNA"/>
</dbReference>
<feature type="transmembrane region" description="Helical" evidence="1">
    <location>
        <begin position="471"/>
        <end position="493"/>
    </location>
</feature>
<organism evidence="2 3">
    <name type="scientific">Paraglomus brasilianum</name>
    <dbReference type="NCBI Taxonomy" id="144538"/>
    <lineage>
        <taxon>Eukaryota</taxon>
        <taxon>Fungi</taxon>
        <taxon>Fungi incertae sedis</taxon>
        <taxon>Mucoromycota</taxon>
        <taxon>Glomeromycotina</taxon>
        <taxon>Glomeromycetes</taxon>
        <taxon>Paraglomerales</taxon>
        <taxon>Paraglomeraceae</taxon>
        <taxon>Paraglomus</taxon>
    </lineage>
</organism>
<protein>
    <submittedName>
        <fullName evidence="2">10974_t:CDS:1</fullName>
    </submittedName>
</protein>
<feature type="transmembrane region" description="Helical" evidence="1">
    <location>
        <begin position="386"/>
        <end position="408"/>
    </location>
</feature>
<name>A0A9N9CEQ3_9GLOM</name>
<evidence type="ECO:0000313" key="2">
    <source>
        <dbReference type="EMBL" id="CAG8600854.1"/>
    </source>
</evidence>
<feature type="transmembrane region" description="Helical" evidence="1">
    <location>
        <begin position="231"/>
        <end position="250"/>
    </location>
</feature>
<feature type="transmembrane region" description="Helical" evidence="1">
    <location>
        <begin position="270"/>
        <end position="293"/>
    </location>
</feature>
<keyword evidence="1" id="KW-1133">Transmembrane helix</keyword>
<dbReference type="PANTHER" id="PTHR35859">
    <property type="entry name" value="NONSELECTIVE CATION CHANNEL PROTEIN"/>
    <property type="match status" value="1"/>
</dbReference>
<accession>A0A9N9CEQ3</accession>
<dbReference type="InterPro" id="IPR052971">
    <property type="entry name" value="TRP_calcium_channel"/>
</dbReference>
<feature type="transmembrane region" description="Helical" evidence="1">
    <location>
        <begin position="204"/>
        <end position="225"/>
    </location>
</feature>
<comment type="caution">
    <text evidence="2">The sequence shown here is derived from an EMBL/GenBank/DDBJ whole genome shotgun (WGS) entry which is preliminary data.</text>
</comment>
<proteinExistence type="predicted"/>
<dbReference type="AlphaFoldDB" id="A0A9N9CEQ3"/>
<feature type="transmembrane region" description="Helical" evidence="1">
    <location>
        <begin position="299"/>
        <end position="321"/>
    </location>
</feature>
<feature type="transmembrane region" description="Helical" evidence="1">
    <location>
        <begin position="333"/>
        <end position="353"/>
    </location>
</feature>
<reference evidence="2" key="1">
    <citation type="submission" date="2021-06" db="EMBL/GenBank/DDBJ databases">
        <authorList>
            <person name="Kallberg Y."/>
            <person name="Tangrot J."/>
            <person name="Rosling A."/>
        </authorList>
    </citation>
    <scope>NUCLEOTIDE SEQUENCE</scope>
    <source>
        <strain evidence="2">BR232B</strain>
    </source>
</reference>
<evidence type="ECO:0000313" key="3">
    <source>
        <dbReference type="Proteomes" id="UP000789739"/>
    </source>
</evidence>